<accession>A0ABV8RUX4</accession>
<evidence type="ECO:0000256" key="1">
    <source>
        <dbReference type="ARBA" id="ARBA00023125"/>
    </source>
</evidence>
<sequence length="234" mass="26396">MQGHQVWALAPDDNVELQYLRTEGCRVRRCDSIDAVDRHTIQRDMLACDAVLLMADAAANCRVARLARDMRLPLDLVAVMGPTRQGELTALLQVGVDWVMRQDDPPALLAAVLRALRLRRHTAAADLVTESEHRIGPWTLEDQGWRLQHHDGSSLRLTVSERSILVCLFESPGHLASHAMLNEALSQGWQHAYGRRPHDPKPRGIISRLRWRGLQAGMEPPVESLRGYGYVWEI</sequence>
<evidence type="ECO:0000256" key="2">
    <source>
        <dbReference type="PROSITE-ProRule" id="PRU01091"/>
    </source>
</evidence>
<comment type="caution">
    <text evidence="4">The sequence shown here is derived from an EMBL/GenBank/DDBJ whole genome shotgun (WGS) entry which is preliminary data.</text>
</comment>
<feature type="DNA-binding region" description="OmpR/PhoB-type" evidence="2">
    <location>
        <begin position="130"/>
        <end position="234"/>
    </location>
</feature>
<keyword evidence="5" id="KW-1185">Reference proteome</keyword>
<evidence type="ECO:0000259" key="3">
    <source>
        <dbReference type="PROSITE" id="PS51755"/>
    </source>
</evidence>
<organism evidence="4 5">
    <name type="scientific">Castellaniella hirudinis</name>
    <dbReference type="NCBI Taxonomy" id="1144617"/>
    <lineage>
        <taxon>Bacteria</taxon>
        <taxon>Pseudomonadati</taxon>
        <taxon>Pseudomonadota</taxon>
        <taxon>Betaproteobacteria</taxon>
        <taxon>Burkholderiales</taxon>
        <taxon>Alcaligenaceae</taxon>
        <taxon>Castellaniella</taxon>
    </lineage>
</organism>
<dbReference type="PROSITE" id="PS51755">
    <property type="entry name" value="OMPR_PHOB"/>
    <property type="match status" value="1"/>
</dbReference>
<dbReference type="Gene3D" id="1.10.10.10">
    <property type="entry name" value="Winged helix-like DNA-binding domain superfamily/Winged helix DNA-binding domain"/>
    <property type="match status" value="1"/>
</dbReference>
<evidence type="ECO:0000313" key="5">
    <source>
        <dbReference type="Proteomes" id="UP001595756"/>
    </source>
</evidence>
<dbReference type="InterPro" id="IPR036388">
    <property type="entry name" value="WH-like_DNA-bd_sf"/>
</dbReference>
<dbReference type="InterPro" id="IPR001867">
    <property type="entry name" value="OmpR/PhoB-type_DNA-bd"/>
</dbReference>
<protein>
    <submittedName>
        <fullName evidence="4">Helix-turn-helix domain-containing protein</fullName>
    </submittedName>
</protein>
<gene>
    <name evidence="4" type="ORF">ACFO0J_01165</name>
</gene>
<dbReference type="RefSeq" id="WP_376811231.1">
    <property type="nucleotide sequence ID" value="NZ_JBHSDY010000001.1"/>
</dbReference>
<evidence type="ECO:0000313" key="4">
    <source>
        <dbReference type="EMBL" id="MFC4296647.1"/>
    </source>
</evidence>
<dbReference type="InterPro" id="IPR016032">
    <property type="entry name" value="Sig_transdc_resp-reg_C-effctor"/>
</dbReference>
<dbReference type="SUPFAM" id="SSF46894">
    <property type="entry name" value="C-terminal effector domain of the bipartite response regulators"/>
    <property type="match status" value="1"/>
</dbReference>
<feature type="domain" description="OmpR/PhoB-type" evidence="3">
    <location>
        <begin position="130"/>
        <end position="234"/>
    </location>
</feature>
<dbReference type="Proteomes" id="UP001595756">
    <property type="component" value="Unassembled WGS sequence"/>
</dbReference>
<keyword evidence="1 2" id="KW-0238">DNA-binding</keyword>
<dbReference type="EMBL" id="JBHSDY010000001">
    <property type="protein sequence ID" value="MFC4296647.1"/>
    <property type="molecule type" value="Genomic_DNA"/>
</dbReference>
<proteinExistence type="predicted"/>
<name>A0ABV8RUX4_9BURK</name>
<reference evidence="5" key="1">
    <citation type="journal article" date="2019" name="Int. J. Syst. Evol. Microbiol.">
        <title>The Global Catalogue of Microorganisms (GCM) 10K type strain sequencing project: providing services to taxonomists for standard genome sequencing and annotation.</title>
        <authorList>
            <consortium name="The Broad Institute Genomics Platform"/>
            <consortium name="The Broad Institute Genome Sequencing Center for Infectious Disease"/>
            <person name="Wu L."/>
            <person name="Ma J."/>
        </authorList>
    </citation>
    <scope>NUCLEOTIDE SEQUENCE [LARGE SCALE GENOMIC DNA]</scope>
    <source>
        <strain evidence="5">CGMCC 1.19029</strain>
    </source>
</reference>